<sequence length="262" mass="29487">YDLYHNKIRTLAGYAPVNGMCTEKKSCTISEGLDFSAVFITAHEIGHNFGMKHDSENGCDESCCIMSSSIGTGRTLWSSCSARELNHFITELDKNGIGENCLRTSNIRYKRMPKILSGQMYTLDEQCVLFHGTCWKHEIRHGEHINDVCKMIWCSNGEGVIRSTHPALEYSYCGYRMWCIEGQCKPAIPEIAIPRHGGWSDWMVSGRGSCVTECVPCQINGQLRVRRSIRTCDNPYPNNGGSYCIGDDTRGIRCQENVSLLY</sequence>
<dbReference type="Gene3D" id="3.40.1620.60">
    <property type="match status" value="1"/>
</dbReference>
<dbReference type="STRING" id="6277.A0A498SX85"/>
<evidence type="ECO:0000256" key="2">
    <source>
        <dbReference type="ARBA" id="ARBA00022723"/>
    </source>
</evidence>
<feature type="active site" evidence="8">
    <location>
        <position position="44"/>
    </location>
</feature>
<keyword evidence="6" id="KW-1015">Disulfide bond</keyword>
<evidence type="ECO:0000256" key="5">
    <source>
        <dbReference type="ARBA" id="ARBA00023049"/>
    </source>
</evidence>
<protein>
    <recommendedName>
        <fullName evidence="9">Peptidase M12B domain-containing protein</fullName>
    </recommendedName>
</protein>
<dbReference type="PANTHER" id="PTHR13723">
    <property type="entry name" value="ADAMTS A DISINTEGRIN AND METALLOPROTEASE WITH THROMBOSPONDIN MOTIFS PROTEASE"/>
    <property type="match status" value="1"/>
</dbReference>
<evidence type="ECO:0000256" key="8">
    <source>
        <dbReference type="PROSITE-ProRule" id="PRU00276"/>
    </source>
</evidence>
<dbReference type="OrthoDB" id="10035764at2759"/>
<dbReference type="GO" id="GO:0031012">
    <property type="term" value="C:extracellular matrix"/>
    <property type="evidence" value="ECO:0007669"/>
    <property type="project" value="TreeGrafter"/>
</dbReference>
<evidence type="ECO:0000313" key="11">
    <source>
        <dbReference type="Proteomes" id="UP000276991"/>
    </source>
</evidence>
<name>A0A498SX85_ACAVI</name>
<feature type="binding site" evidence="8">
    <location>
        <position position="47"/>
    </location>
    <ligand>
        <name>Zn(2+)</name>
        <dbReference type="ChEBI" id="CHEBI:29105"/>
        <note>catalytic</note>
    </ligand>
</feature>
<evidence type="ECO:0000256" key="4">
    <source>
        <dbReference type="ARBA" id="ARBA00022833"/>
    </source>
</evidence>
<gene>
    <name evidence="10" type="ORF">NAV_LOCUS9658</name>
</gene>
<dbReference type="GO" id="GO:0006508">
    <property type="term" value="P:proteolysis"/>
    <property type="evidence" value="ECO:0007669"/>
    <property type="project" value="UniProtKB-KW"/>
</dbReference>
<organism evidence="10 11">
    <name type="scientific">Acanthocheilonema viteae</name>
    <name type="common">Filarial nematode worm</name>
    <name type="synonym">Dipetalonema viteae</name>
    <dbReference type="NCBI Taxonomy" id="6277"/>
    <lineage>
        <taxon>Eukaryota</taxon>
        <taxon>Metazoa</taxon>
        <taxon>Ecdysozoa</taxon>
        <taxon>Nematoda</taxon>
        <taxon>Chromadorea</taxon>
        <taxon>Rhabditida</taxon>
        <taxon>Spirurina</taxon>
        <taxon>Spiruromorpha</taxon>
        <taxon>Filarioidea</taxon>
        <taxon>Onchocercidae</taxon>
        <taxon>Acanthocheilonema</taxon>
    </lineage>
</organism>
<dbReference type="Gene3D" id="3.40.390.10">
    <property type="entry name" value="Collagenase (Catalytic Domain)"/>
    <property type="match status" value="1"/>
</dbReference>
<dbReference type="Proteomes" id="UP000276991">
    <property type="component" value="Unassembled WGS sequence"/>
</dbReference>
<accession>A0A498SX85</accession>
<dbReference type="AlphaFoldDB" id="A0A498SX85"/>
<keyword evidence="7" id="KW-0325">Glycoprotein</keyword>
<dbReference type="PANTHER" id="PTHR13723:SF291">
    <property type="entry name" value="PEPTIDASE M12B DOMAIN-CONTAINING PROTEIN"/>
    <property type="match status" value="1"/>
</dbReference>
<feature type="binding site" evidence="8">
    <location>
        <position position="53"/>
    </location>
    <ligand>
        <name>Zn(2+)</name>
        <dbReference type="ChEBI" id="CHEBI:29105"/>
        <note>catalytic</note>
    </ligand>
</feature>
<dbReference type="GO" id="GO:0046872">
    <property type="term" value="F:metal ion binding"/>
    <property type="evidence" value="ECO:0007669"/>
    <property type="project" value="UniProtKB-KW"/>
</dbReference>
<dbReference type="SUPFAM" id="SSF55486">
    <property type="entry name" value="Metalloproteases ('zincins'), catalytic domain"/>
    <property type="match status" value="1"/>
</dbReference>
<dbReference type="Pfam" id="PF17771">
    <property type="entry name" value="ADAMTS_CR_2"/>
    <property type="match status" value="1"/>
</dbReference>
<evidence type="ECO:0000313" key="10">
    <source>
        <dbReference type="EMBL" id="VBB34867.1"/>
    </source>
</evidence>
<dbReference type="PROSITE" id="PS50215">
    <property type="entry name" value="ADAM_MEPRO"/>
    <property type="match status" value="1"/>
</dbReference>
<reference evidence="10 11" key="1">
    <citation type="submission" date="2018-08" db="EMBL/GenBank/DDBJ databases">
        <authorList>
            <person name="Laetsch R D."/>
            <person name="Stevens L."/>
            <person name="Kumar S."/>
            <person name="Blaxter L. M."/>
        </authorList>
    </citation>
    <scope>NUCLEOTIDE SEQUENCE [LARGE SCALE GENOMIC DNA]</scope>
</reference>
<evidence type="ECO:0000256" key="1">
    <source>
        <dbReference type="ARBA" id="ARBA00022670"/>
    </source>
</evidence>
<dbReference type="InterPro" id="IPR036383">
    <property type="entry name" value="TSP1_rpt_sf"/>
</dbReference>
<dbReference type="EMBL" id="UPTC01004266">
    <property type="protein sequence ID" value="VBB34867.1"/>
    <property type="molecule type" value="Genomic_DNA"/>
</dbReference>
<dbReference type="GO" id="GO:0004222">
    <property type="term" value="F:metalloendopeptidase activity"/>
    <property type="evidence" value="ECO:0007669"/>
    <property type="project" value="InterPro"/>
</dbReference>
<evidence type="ECO:0000256" key="6">
    <source>
        <dbReference type="ARBA" id="ARBA00023157"/>
    </source>
</evidence>
<evidence type="ECO:0000256" key="3">
    <source>
        <dbReference type="ARBA" id="ARBA00022801"/>
    </source>
</evidence>
<evidence type="ECO:0000259" key="9">
    <source>
        <dbReference type="PROSITE" id="PS50215"/>
    </source>
</evidence>
<keyword evidence="5" id="KW-0482">Metalloprotease</keyword>
<dbReference type="InterPro" id="IPR041645">
    <property type="entry name" value="ADAMTS_CR_2"/>
</dbReference>
<feature type="binding site" evidence="8">
    <location>
        <position position="43"/>
    </location>
    <ligand>
        <name>Zn(2+)</name>
        <dbReference type="ChEBI" id="CHEBI:29105"/>
        <note>catalytic</note>
    </ligand>
</feature>
<dbReference type="GO" id="GO:0030198">
    <property type="term" value="P:extracellular matrix organization"/>
    <property type="evidence" value="ECO:0007669"/>
    <property type="project" value="TreeGrafter"/>
</dbReference>
<dbReference type="Gene3D" id="2.20.100.10">
    <property type="entry name" value="Thrombospondin type-1 (TSP1) repeat"/>
    <property type="match status" value="1"/>
</dbReference>
<keyword evidence="2 8" id="KW-0479">Metal-binding</keyword>
<dbReference type="Pfam" id="PF01421">
    <property type="entry name" value="Reprolysin"/>
    <property type="match status" value="1"/>
</dbReference>
<dbReference type="InterPro" id="IPR050439">
    <property type="entry name" value="ADAMTS_ADAMTS-like"/>
</dbReference>
<keyword evidence="3" id="KW-0378">Hydrolase</keyword>
<dbReference type="InterPro" id="IPR024079">
    <property type="entry name" value="MetalloPept_cat_dom_sf"/>
</dbReference>
<proteinExistence type="predicted"/>
<feature type="non-terminal residue" evidence="10">
    <location>
        <position position="1"/>
    </location>
</feature>
<keyword evidence="11" id="KW-1185">Reference proteome</keyword>
<feature type="domain" description="Peptidase M12B" evidence="9">
    <location>
        <begin position="13"/>
        <end position="91"/>
    </location>
</feature>
<keyword evidence="1" id="KW-0645">Protease</keyword>
<dbReference type="InterPro" id="IPR001590">
    <property type="entry name" value="Peptidase_M12B"/>
</dbReference>
<keyword evidence="4 8" id="KW-0862">Zinc</keyword>
<comment type="caution">
    <text evidence="8">Lacks conserved residue(s) required for the propagation of feature annotation.</text>
</comment>
<evidence type="ECO:0000256" key="7">
    <source>
        <dbReference type="ARBA" id="ARBA00023180"/>
    </source>
</evidence>